<comment type="subcellular location">
    <subcellularLocation>
        <location evidence="1">Cytoplasm</location>
        <location evidence="1">Cytoskeleton</location>
    </subcellularLocation>
</comment>
<accession>A0A6V8H067</accession>
<comment type="similarity">
    <text evidence="2">Belongs to the dynactin 150 kDa subunit family.</text>
</comment>
<dbReference type="Proteomes" id="UP000053095">
    <property type="component" value="Unassembled WGS sequence"/>
</dbReference>
<dbReference type="GO" id="GO:0030286">
    <property type="term" value="C:dynein complex"/>
    <property type="evidence" value="ECO:0007669"/>
    <property type="project" value="UniProtKB-KW"/>
</dbReference>
<dbReference type="InterPro" id="IPR010237">
    <property type="entry name" value="Pyr-5-nucltdase"/>
</dbReference>
<dbReference type="PANTHER" id="PTHR47438">
    <property type="entry name" value="PHOSPHATE METABOLISM PROTEIN 8-RELATED"/>
    <property type="match status" value="1"/>
</dbReference>
<evidence type="ECO:0000313" key="11">
    <source>
        <dbReference type="Proteomes" id="UP000053095"/>
    </source>
</evidence>
<dbReference type="GO" id="GO:0005874">
    <property type="term" value="C:microtubule"/>
    <property type="evidence" value="ECO:0007669"/>
    <property type="project" value="UniProtKB-KW"/>
</dbReference>
<feature type="region of interest" description="Disordered" evidence="8">
    <location>
        <begin position="251"/>
        <end position="456"/>
    </location>
</feature>
<keyword evidence="4" id="KW-0243">Dynein</keyword>
<keyword evidence="6" id="KW-0963">Cytoplasm</keyword>
<dbReference type="NCBIfam" id="TIGR01993">
    <property type="entry name" value="Pyr-5-nucltdase"/>
    <property type="match status" value="1"/>
</dbReference>
<evidence type="ECO:0000256" key="2">
    <source>
        <dbReference type="ARBA" id="ARBA00011010"/>
    </source>
</evidence>
<keyword evidence="3" id="KW-0493">Microtubule</keyword>
<feature type="compositionally biased region" description="Polar residues" evidence="8">
    <location>
        <begin position="281"/>
        <end position="296"/>
    </location>
</feature>
<dbReference type="PANTHER" id="PTHR47438:SF1">
    <property type="entry name" value="PHOSPHATE METABOLISM PROTEIN 8-RELATED"/>
    <property type="match status" value="1"/>
</dbReference>
<proteinExistence type="inferred from homology"/>
<evidence type="ECO:0000256" key="4">
    <source>
        <dbReference type="ARBA" id="ARBA00023017"/>
    </source>
</evidence>
<keyword evidence="6" id="KW-0206">Cytoskeleton</keyword>
<feature type="compositionally biased region" description="Low complexity" evidence="8">
    <location>
        <begin position="406"/>
        <end position="415"/>
    </location>
</feature>
<feature type="compositionally biased region" description="Low complexity" evidence="8">
    <location>
        <begin position="371"/>
        <end position="393"/>
    </location>
</feature>
<evidence type="ECO:0000256" key="7">
    <source>
        <dbReference type="SAM" id="Coils"/>
    </source>
</evidence>
<evidence type="ECO:0000256" key="6">
    <source>
        <dbReference type="ARBA" id="ARBA00023212"/>
    </source>
</evidence>
<evidence type="ECO:0000256" key="5">
    <source>
        <dbReference type="ARBA" id="ARBA00023054"/>
    </source>
</evidence>
<name>A0A6V8H067_TALPI</name>
<dbReference type="SUPFAM" id="SSF56784">
    <property type="entry name" value="HAD-like"/>
    <property type="match status" value="1"/>
</dbReference>
<dbReference type="InterPro" id="IPR023214">
    <property type="entry name" value="HAD_sf"/>
</dbReference>
<dbReference type="GO" id="GO:0008252">
    <property type="term" value="F:nucleotidase activity"/>
    <property type="evidence" value="ECO:0007669"/>
    <property type="project" value="TreeGrafter"/>
</dbReference>
<dbReference type="PROSITE" id="PS00845">
    <property type="entry name" value="CAP_GLY_1"/>
    <property type="match status" value="1"/>
</dbReference>
<feature type="compositionally biased region" description="Polar residues" evidence="8">
    <location>
        <begin position="309"/>
        <end position="330"/>
    </location>
</feature>
<evidence type="ECO:0000256" key="3">
    <source>
        <dbReference type="ARBA" id="ARBA00022701"/>
    </source>
</evidence>
<dbReference type="SUPFAM" id="SSF74924">
    <property type="entry name" value="Cap-Gly domain"/>
    <property type="match status" value="1"/>
</dbReference>
<dbReference type="Gene3D" id="3.40.50.1000">
    <property type="entry name" value="HAD superfamily/HAD-like"/>
    <property type="match status" value="1"/>
</dbReference>
<feature type="compositionally biased region" description="Polar residues" evidence="8">
    <location>
        <begin position="430"/>
        <end position="456"/>
    </location>
</feature>
<feature type="coiled-coil region" evidence="7">
    <location>
        <begin position="1175"/>
        <end position="1282"/>
    </location>
</feature>
<dbReference type="PROSITE" id="PS50245">
    <property type="entry name" value="CAP_GLY_2"/>
    <property type="match status" value="1"/>
</dbReference>
<gene>
    <name evidence="10" type="ORF">TCE0_015r02459</name>
</gene>
<protein>
    <submittedName>
        <fullName evidence="10">Dynactin</fullName>
    </submittedName>
</protein>
<feature type="region of interest" description="Disordered" evidence="8">
    <location>
        <begin position="1456"/>
        <end position="1475"/>
    </location>
</feature>
<dbReference type="EMBL" id="DF933811">
    <property type="protein sequence ID" value="GAM34710.1"/>
    <property type="molecule type" value="Genomic_DNA"/>
</dbReference>
<feature type="coiled-coil region" evidence="7">
    <location>
        <begin position="750"/>
        <end position="777"/>
    </location>
</feature>
<dbReference type="InterPro" id="IPR022157">
    <property type="entry name" value="Dynactin"/>
</dbReference>
<evidence type="ECO:0000259" key="9">
    <source>
        <dbReference type="PROSITE" id="PS50245"/>
    </source>
</evidence>
<keyword evidence="5 7" id="KW-0175">Coiled coil</keyword>
<feature type="compositionally biased region" description="Acidic residues" evidence="8">
    <location>
        <begin position="416"/>
        <end position="429"/>
    </location>
</feature>
<sequence>MATSQGQHARPVFFFDIDNCLYSRGSQIHDRMQELIDVFFMKHLSLEPEDATMLHQKYYKEYGLAIEGLTRHHKIDPLVFNREVDDALPLDEILKPDPKLREFLLDLDTTKVKPWLLTNAYVTHGKRVVKLLGVDDLFEGITYCDYAQERLICKPADEMWEKAEKEAGAKSIDDCYFVGQVISLLDGRQATVRFVGSTHFASGDWIGVELDDATGKNDGSVQGERYFDCEHGFGMFIRPSAVASILAPAPAPKRESKAAPTKVAISKGPTAGAAALKRTGSAATAASKRQSATASPSPAPREIAARNLRSPTKSPVKQLGATSRPSSTLSRAAPTVKPRASISGRTSMGPPAPGAVAAKPRQSLMGNQNKLTRPSVPSSTSTSTSSFRRLSVRPSIAKKATDESSSRASAASDPSADAEEVDQEAESDDVSPTTSRPEPQGARASTTSRGAPQSSAIARELEDLKTKLKVMEKKRAEDRERLKGLERLQAERDKYEGIIQKLQAKYQPQQVELTDLKKKIRETEAKLEQAERIQAEHESILEVAALDREMAEETAEAFKAECQDYKIRLEELQLELEVLRDENEELSNVMSPEDKSSQGWLQMEKTNERLREALIRLRDMTQQTESELRDQIKELQDDLEEYTTVKAEYESIKEKLLASETNVDELKQQLETALGAEEMIEELADKNMRYQEEINELKAAIEDLESLKEISDELELNHVETEKQLQEEIDYRESIFNEQSRKVAQQDEVIEDLEYTLARFRELVTNLQSDLEDMRASQQLTETEANELTTRSRAMMDLNLRLQASVEKAQSKTIDIEMGRMEAEESSEHLAIVQFYLPEYYDTEKDSVRAFLRAKRVASKASLIQNTVRERLVEQSQSSSPPENIFASYEVIENALWISRVCERFIKHVTSCSPEQFGQFGVALFELEPVERTVNSWIDSLRKNEIDEKKCALELQRSIALLTHLAETLIPTELATYADETLTRAIMIQTYLEHVASALTQLRNLLHSKLPTPEEEDDAEKLFFFNKTDALVSQARGLKMVITKVIRSLEELNSRSLALTDGVAEPFESAEATSKKLAELVRQLGEDVLVLLAEEGRTELFTYEEVSAKMLQTATTLAQGLASEGESNDALSLLTSGLKVLTGQLEELSNHASDLTHTAEFERGKRPWIARAEELKSHKASSPDAEEEIRRLKNELSETSTALGVKDKTIEEQAMKVELLESRMREATKKASVVKEFEVKIEAMQEKEGQLQATVEKLSKDLQSMQSERDDYKQRFERAKRASGNVGATITAGGVVVDSEATLAAMRENEALRSEVSSLQAAVRFLREDNRRANLLDPYSVQRTTNMYSWLDAPLTQSKPSAQKEAQYARAAESRDVLNHLLKLTKETPITDLASTLPSDLKRSAWRPTKSTYRYKALQNRENYEQWSEWKNEVAMREKEEERIIAAKAERILREQQQAKRRAAGHRGHAKTPSAGFGMMGRAWTILGMHNEGDGKEGGRVEIVSDV</sequence>
<evidence type="ECO:0000256" key="8">
    <source>
        <dbReference type="SAM" id="MobiDB-lite"/>
    </source>
</evidence>
<keyword evidence="11" id="KW-1185">Reference proteome</keyword>
<dbReference type="SMART" id="SM01052">
    <property type="entry name" value="CAP_GLY"/>
    <property type="match status" value="1"/>
</dbReference>
<dbReference type="Pfam" id="PF12455">
    <property type="entry name" value="Dynactin"/>
    <property type="match status" value="1"/>
</dbReference>
<dbReference type="InterPro" id="IPR052791">
    <property type="entry name" value="SSM1_domain"/>
</dbReference>
<dbReference type="GO" id="GO:0009166">
    <property type="term" value="P:nucleotide catabolic process"/>
    <property type="evidence" value="ECO:0007669"/>
    <property type="project" value="TreeGrafter"/>
</dbReference>
<comment type="caution">
    <text evidence="10">The sequence shown here is derived from an EMBL/GenBank/DDBJ whole genome shotgun (WGS) entry which is preliminary data.</text>
</comment>
<dbReference type="Gene3D" id="2.30.30.190">
    <property type="entry name" value="CAP Gly-rich-like domain"/>
    <property type="match status" value="1"/>
</dbReference>
<evidence type="ECO:0000256" key="1">
    <source>
        <dbReference type="ARBA" id="ARBA00004245"/>
    </source>
</evidence>
<dbReference type="InterPro" id="IPR000938">
    <property type="entry name" value="CAP-Gly_domain"/>
</dbReference>
<organism evidence="10 11">
    <name type="scientific">Talaromyces pinophilus</name>
    <name type="common">Penicillium pinophilum</name>
    <dbReference type="NCBI Taxonomy" id="128442"/>
    <lineage>
        <taxon>Eukaryota</taxon>
        <taxon>Fungi</taxon>
        <taxon>Dikarya</taxon>
        <taxon>Ascomycota</taxon>
        <taxon>Pezizomycotina</taxon>
        <taxon>Eurotiomycetes</taxon>
        <taxon>Eurotiomycetidae</taxon>
        <taxon>Eurotiales</taxon>
        <taxon>Trichocomaceae</taxon>
        <taxon>Talaromyces</taxon>
        <taxon>Talaromyces sect. Talaromyces</taxon>
    </lineage>
</organism>
<dbReference type="GO" id="GO:0006206">
    <property type="term" value="P:pyrimidine nucleobase metabolic process"/>
    <property type="evidence" value="ECO:0007669"/>
    <property type="project" value="TreeGrafter"/>
</dbReference>
<evidence type="ECO:0000313" key="10">
    <source>
        <dbReference type="EMBL" id="GAM34710.1"/>
    </source>
</evidence>
<dbReference type="Gene3D" id="1.10.150.450">
    <property type="match status" value="1"/>
</dbReference>
<feature type="compositionally biased region" description="Basic residues" evidence="8">
    <location>
        <begin position="1459"/>
        <end position="1470"/>
    </location>
</feature>
<reference evidence="11" key="1">
    <citation type="journal article" date="2015" name="Genome Announc.">
        <title>Draft genome sequence of Talaromyces cellulolyticus strain Y-94, a source of lignocellulosic biomass-degrading enzymes.</title>
        <authorList>
            <person name="Fujii T."/>
            <person name="Koike H."/>
            <person name="Sawayama S."/>
            <person name="Yano S."/>
            <person name="Inoue H."/>
        </authorList>
    </citation>
    <scope>NUCLEOTIDE SEQUENCE [LARGE SCALE GENOMIC DNA]</scope>
    <source>
        <strain evidence="11">Y-94</strain>
    </source>
</reference>
<feature type="domain" description="CAP-Gly" evidence="9">
    <location>
        <begin position="196"/>
        <end position="238"/>
    </location>
</feature>
<dbReference type="Pfam" id="PF01302">
    <property type="entry name" value="CAP_GLY"/>
    <property type="match status" value="1"/>
</dbReference>
<dbReference type="InterPro" id="IPR036412">
    <property type="entry name" value="HAD-like_sf"/>
</dbReference>
<dbReference type="InterPro" id="IPR036859">
    <property type="entry name" value="CAP-Gly_dom_sf"/>
</dbReference>